<dbReference type="Pfam" id="PF00380">
    <property type="entry name" value="Ribosomal_S9"/>
    <property type="match status" value="1"/>
</dbReference>
<dbReference type="NCBIfam" id="NF001099">
    <property type="entry name" value="PRK00132.1"/>
    <property type="match status" value="1"/>
</dbReference>
<evidence type="ECO:0000256" key="5">
    <source>
        <dbReference type="HAMAP-Rule" id="MF_00532"/>
    </source>
</evidence>
<protein>
    <recommendedName>
        <fullName evidence="4 5">Small ribosomal subunit protein uS9</fullName>
    </recommendedName>
</protein>
<gene>
    <name evidence="5 7" type="primary">rpsI</name>
</gene>
<dbReference type="GO" id="GO:0003735">
    <property type="term" value="F:structural constituent of ribosome"/>
    <property type="evidence" value="ECO:0007669"/>
    <property type="project" value="InterPro"/>
</dbReference>
<evidence type="ECO:0000256" key="6">
    <source>
        <dbReference type="RuleBase" id="RU003815"/>
    </source>
</evidence>
<keyword evidence="2 5" id="KW-0689">Ribosomal protein</keyword>
<comment type="similarity">
    <text evidence="1 5 6">Belongs to the universal ribosomal protein uS9 family.</text>
</comment>
<sequence>MKLYMATKSTIVIKKSHSSKSNPSRFYGTGRRKEATAKCWLSPGSGKVVVNSKEVEHYFARPVLRMIINQPFAATATLGKFDVICNVIGGGLSGQAGAVRHGISRALDKVDPNLHSILRSGDFLTRDSREVERKMYGHKKSRKSFQFSKR</sequence>
<dbReference type="HAMAP" id="MF_00532_B">
    <property type="entry name" value="Ribosomal_uS9_B"/>
    <property type="match status" value="1"/>
</dbReference>
<organism evidence="7">
    <name type="scientific">Candidatus Midichloria mitochondrii</name>
    <dbReference type="NCBI Taxonomy" id="234827"/>
    <lineage>
        <taxon>Bacteria</taxon>
        <taxon>Pseudomonadati</taxon>
        <taxon>Pseudomonadota</taxon>
        <taxon>Alphaproteobacteria</taxon>
        <taxon>Rickettsiales</taxon>
        <taxon>Candidatus Midichloriaceae</taxon>
        <taxon>Candidatus Midichloria</taxon>
    </lineage>
</organism>
<evidence type="ECO:0000313" key="7">
    <source>
        <dbReference type="EMBL" id="CBJ36201.1"/>
    </source>
</evidence>
<dbReference type="GO" id="GO:0022627">
    <property type="term" value="C:cytosolic small ribosomal subunit"/>
    <property type="evidence" value="ECO:0007669"/>
    <property type="project" value="TreeGrafter"/>
</dbReference>
<evidence type="ECO:0000256" key="2">
    <source>
        <dbReference type="ARBA" id="ARBA00022980"/>
    </source>
</evidence>
<dbReference type="GO" id="GO:0003723">
    <property type="term" value="F:RNA binding"/>
    <property type="evidence" value="ECO:0007669"/>
    <property type="project" value="TreeGrafter"/>
</dbReference>
<dbReference type="SUPFAM" id="SSF54211">
    <property type="entry name" value="Ribosomal protein S5 domain 2-like"/>
    <property type="match status" value="1"/>
</dbReference>
<proteinExistence type="inferred from homology"/>
<dbReference type="InterPro" id="IPR020574">
    <property type="entry name" value="Ribosomal_uS9_CS"/>
</dbReference>
<dbReference type="GO" id="GO:0006412">
    <property type="term" value="P:translation"/>
    <property type="evidence" value="ECO:0007669"/>
    <property type="project" value="UniProtKB-UniRule"/>
</dbReference>
<dbReference type="PANTHER" id="PTHR21569">
    <property type="entry name" value="RIBOSOMAL PROTEIN S9"/>
    <property type="match status" value="1"/>
</dbReference>
<dbReference type="Gene3D" id="3.30.230.10">
    <property type="match status" value="1"/>
</dbReference>
<evidence type="ECO:0000256" key="1">
    <source>
        <dbReference type="ARBA" id="ARBA00005251"/>
    </source>
</evidence>
<dbReference type="InterPro" id="IPR023035">
    <property type="entry name" value="Ribosomal_uS9_bac/plastid"/>
</dbReference>
<dbReference type="InterPro" id="IPR000754">
    <property type="entry name" value="Ribosomal_uS9"/>
</dbReference>
<evidence type="ECO:0000256" key="3">
    <source>
        <dbReference type="ARBA" id="ARBA00023274"/>
    </source>
</evidence>
<evidence type="ECO:0000256" key="4">
    <source>
        <dbReference type="ARBA" id="ARBA00035259"/>
    </source>
</evidence>
<dbReference type="InterPro" id="IPR014721">
    <property type="entry name" value="Ribsml_uS5_D2-typ_fold_subgr"/>
</dbReference>
<name>H6QXQ4_9RICK</name>
<dbReference type="PROSITE" id="PS00360">
    <property type="entry name" value="RIBOSOMAL_S9"/>
    <property type="match status" value="1"/>
</dbReference>
<dbReference type="AlphaFoldDB" id="H6QXQ4"/>
<reference evidence="7" key="1">
    <citation type="submission" date="2010-02" db="EMBL/GenBank/DDBJ databases">
        <title>Flagellar genes in a close relative of mitochondria: implications for the origin of eukaryotes.</title>
        <authorList>
            <person name="Bandi C."/>
            <person name="Sassera D."/>
            <person name="Epis S."/>
        </authorList>
    </citation>
    <scope>NUCLEOTIDE SEQUENCE</scope>
</reference>
<dbReference type="EMBL" id="FN666487">
    <property type="protein sequence ID" value="CBJ36201.1"/>
    <property type="molecule type" value="Genomic_DNA"/>
</dbReference>
<dbReference type="FunFam" id="3.30.230.10:FF:000001">
    <property type="entry name" value="30S ribosomal protein S9"/>
    <property type="match status" value="1"/>
</dbReference>
<keyword evidence="3 5" id="KW-0687">Ribonucleoprotein</keyword>
<accession>H6QXQ4</accession>
<dbReference type="PANTHER" id="PTHR21569:SF1">
    <property type="entry name" value="SMALL RIBOSOMAL SUBUNIT PROTEIN US9M"/>
    <property type="match status" value="1"/>
</dbReference>
<dbReference type="InterPro" id="IPR020568">
    <property type="entry name" value="Ribosomal_Su5_D2-typ_SF"/>
</dbReference>